<feature type="transmembrane region" description="Helical" evidence="2">
    <location>
        <begin position="7"/>
        <end position="29"/>
    </location>
</feature>
<feature type="region of interest" description="Disordered" evidence="1">
    <location>
        <begin position="115"/>
        <end position="155"/>
    </location>
</feature>
<protein>
    <submittedName>
        <fullName evidence="3">Uncharacterized protein</fullName>
    </submittedName>
</protein>
<evidence type="ECO:0000313" key="3">
    <source>
        <dbReference type="EMBL" id="MBT0956307.1"/>
    </source>
</evidence>
<keyword evidence="2" id="KW-0472">Membrane</keyword>
<name>A0AAP2G6Y5_9RHOB</name>
<comment type="caution">
    <text evidence="3">The sequence shown here is derived from an EMBL/GenBank/DDBJ whole genome shotgun (WGS) entry which is preliminary data.</text>
</comment>
<dbReference type="Gene3D" id="1.10.150.20">
    <property type="entry name" value="5' to 3' exonuclease, C-terminal subdomain"/>
    <property type="match status" value="1"/>
</dbReference>
<feature type="transmembrane region" description="Helical" evidence="2">
    <location>
        <begin position="35"/>
        <end position="56"/>
    </location>
</feature>
<feature type="compositionally biased region" description="Basic and acidic residues" evidence="1">
    <location>
        <begin position="138"/>
        <end position="155"/>
    </location>
</feature>
<keyword evidence="4" id="KW-1185">Reference proteome</keyword>
<organism evidence="3 4">
    <name type="scientific">Harenicola maris</name>
    <dbReference type="NCBI Taxonomy" id="2841044"/>
    <lineage>
        <taxon>Bacteria</taxon>
        <taxon>Pseudomonadati</taxon>
        <taxon>Pseudomonadota</taxon>
        <taxon>Alphaproteobacteria</taxon>
        <taxon>Rhodobacterales</taxon>
        <taxon>Paracoccaceae</taxon>
        <taxon>Harenicola</taxon>
    </lineage>
</organism>
<sequence length="233" mass="24188">MKNDEERFLGAVVASGLAGLLAAALSYVALGLGGIASVIIGIVVAAMIWFGLWYFWRNQDEMATKGAVVAPEPAPVSAATPVVTQATVTPVAAEAAAAEAAVDDAPVAPVIEPAPEPVAEPAPAPEPKAEVAEVAEGAGERPEALDGPRGGKADNLKEIKGVGPKMEELCNSLGFYHFDQIAGWSPQEVAWVDQNLTGFKGRVTRDDWVAQAQLLARGEATEFSKKVGKGGVY</sequence>
<keyword evidence="2" id="KW-0812">Transmembrane</keyword>
<dbReference type="RefSeq" id="WP_327792512.1">
    <property type="nucleotide sequence ID" value="NZ_JADQAZ010000001.1"/>
</dbReference>
<dbReference type="AlphaFoldDB" id="A0AAP2G6Y5"/>
<feature type="compositionally biased region" description="Pro residues" evidence="1">
    <location>
        <begin position="115"/>
        <end position="126"/>
    </location>
</feature>
<evidence type="ECO:0000256" key="1">
    <source>
        <dbReference type="SAM" id="MobiDB-lite"/>
    </source>
</evidence>
<accession>A0AAP2G6Y5</accession>
<keyword evidence="2" id="KW-1133">Transmembrane helix</keyword>
<evidence type="ECO:0000256" key="2">
    <source>
        <dbReference type="SAM" id="Phobius"/>
    </source>
</evidence>
<reference evidence="3 4" key="1">
    <citation type="journal article" date="2021" name="Arch. Microbiol.">
        <title>Harenicola maris gen. nov., sp. nov. isolated from the Sea of Japan shallow sediments.</title>
        <authorList>
            <person name="Romanenko L.A."/>
            <person name="Kurilenko V.V."/>
            <person name="Chernysheva N.Y."/>
            <person name="Tekutyeva L.A."/>
            <person name="Velansky P.V."/>
            <person name="Svetashev V.I."/>
            <person name="Isaeva M.P."/>
        </authorList>
    </citation>
    <scope>NUCLEOTIDE SEQUENCE [LARGE SCALE GENOMIC DNA]</scope>
    <source>
        <strain evidence="3 4">KMM 3653</strain>
    </source>
</reference>
<evidence type="ECO:0000313" key="4">
    <source>
        <dbReference type="Proteomes" id="UP001315686"/>
    </source>
</evidence>
<dbReference type="EMBL" id="JADQAZ010000001">
    <property type="protein sequence ID" value="MBT0956307.1"/>
    <property type="molecule type" value="Genomic_DNA"/>
</dbReference>
<dbReference type="Proteomes" id="UP001315686">
    <property type="component" value="Unassembled WGS sequence"/>
</dbReference>
<gene>
    <name evidence="3" type="ORF">IV417_02815</name>
</gene>
<proteinExistence type="predicted"/>